<protein>
    <submittedName>
        <fullName evidence="1">Uncharacterized protein</fullName>
    </submittedName>
</protein>
<evidence type="ECO:0000313" key="2">
    <source>
        <dbReference type="Proteomes" id="UP000095767"/>
    </source>
</evidence>
<keyword evidence="2" id="KW-1185">Reference proteome</keyword>
<dbReference type="Proteomes" id="UP000095767">
    <property type="component" value="Unassembled WGS sequence"/>
</dbReference>
<sequence>MHTARVRFLEGAPEHEVSVGCATTSGGGEELWVSVDVLWDLHSEILWLDGELIGEHSRPRGAHEPEEFEDKLFSEILARHCTWEEVMEKDIGILRELPSLMHLQFQIQQAPKEKIIIHGGMRFLFPALVNFQFKCERRMSVPAAPDV</sequence>
<organism evidence="1 2">
    <name type="scientific">Dichanthelium oligosanthes</name>
    <dbReference type="NCBI Taxonomy" id="888268"/>
    <lineage>
        <taxon>Eukaryota</taxon>
        <taxon>Viridiplantae</taxon>
        <taxon>Streptophyta</taxon>
        <taxon>Embryophyta</taxon>
        <taxon>Tracheophyta</taxon>
        <taxon>Spermatophyta</taxon>
        <taxon>Magnoliopsida</taxon>
        <taxon>Liliopsida</taxon>
        <taxon>Poales</taxon>
        <taxon>Poaceae</taxon>
        <taxon>PACMAD clade</taxon>
        <taxon>Panicoideae</taxon>
        <taxon>Panicodae</taxon>
        <taxon>Paniceae</taxon>
        <taxon>Dichantheliinae</taxon>
        <taxon>Dichanthelium</taxon>
    </lineage>
</organism>
<proteinExistence type="predicted"/>
<dbReference type="AlphaFoldDB" id="A0A1E5US75"/>
<evidence type="ECO:0000313" key="1">
    <source>
        <dbReference type="EMBL" id="OEL15674.1"/>
    </source>
</evidence>
<reference evidence="1 2" key="1">
    <citation type="submission" date="2016-09" db="EMBL/GenBank/DDBJ databases">
        <title>The draft genome of Dichanthelium oligosanthes: A C3 panicoid grass species.</title>
        <authorList>
            <person name="Studer A.J."/>
            <person name="Schnable J.C."/>
            <person name="Brutnell T.P."/>
        </authorList>
    </citation>
    <scope>NUCLEOTIDE SEQUENCE [LARGE SCALE GENOMIC DNA]</scope>
    <source>
        <strain evidence="2">cv. Kellogg 1175</strain>
        <tissue evidence="1">Leaf</tissue>
    </source>
</reference>
<gene>
    <name evidence="1" type="ORF">BAE44_0023303</name>
</gene>
<accession>A0A1E5US75</accession>
<comment type="caution">
    <text evidence="1">The sequence shown here is derived from an EMBL/GenBank/DDBJ whole genome shotgun (WGS) entry which is preliminary data.</text>
</comment>
<dbReference type="EMBL" id="LWDX02065947">
    <property type="protein sequence ID" value="OEL15674.1"/>
    <property type="molecule type" value="Genomic_DNA"/>
</dbReference>
<name>A0A1E5US75_9POAL</name>